<gene>
    <name evidence="2" type="ORF">EAH82_05215</name>
</gene>
<dbReference type="OrthoDB" id="5666689at2"/>
<dbReference type="Pfam" id="PF05860">
    <property type="entry name" value="TPS"/>
    <property type="match status" value="1"/>
</dbReference>
<dbReference type="Pfam" id="PF13018">
    <property type="entry name" value="ESPR"/>
    <property type="match status" value="1"/>
</dbReference>
<name>A0A502DZ96_9BURK</name>
<dbReference type="AlphaFoldDB" id="A0A502DZ96"/>
<dbReference type="InterPro" id="IPR012334">
    <property type="entry name" value="Pectin_lyas_fold"/>
</dbReference>
<dbReference type="InterPro" id="IPR008638">
    <property type="entry name" value="FhaB/CdiA-like_TPS"/>
</dbReference>
<protein>
    <submittedName>
        <fullName evidence="2">Filamentous hemagglutinin N-terminal domain-containing protein</fullName>
    </submittedName>
</protein>
<reference evidence="2 3" key="1">
    <citation type="journal article" date="2019" name="Environ. Microbiol.">
        <title>Species interactions and distinct microbial communities in high Arctic permafrost affected cryosols are associated with the CH4 and CO2 gas fluxes.</title>
        <authorList>
            <person name="Altshuler I."/>
            <person name="Hamel J."/>
            <person name="Turney S."/>
            <person name="Magnuson E."/>
            <person name="Levesque R."/>
            <person name="Greer C."/>
            <person name="Whyte L.G."/>
        </authorList>
    </citation>
    <scope>NUCLEOTIDE SEQUENCE [LARGE SCALE GENOMIC DNA]</scope>
    <source>
        <strain evidence="2 3">S06.C</strain>
    </source>
</reference>
<dbReference type="SUPFAM" id="SSF51126">
    <property type="entry name" value="Pectin lyase-like"/>
    <property type="match status" value="1"/>
</dbReference>
<dbReference type="EMBL" id="RCZI01000001">
    <property type="protein sequence ID" value="TPG30848.1"/>
    <property type="molecule type" value="Genomic_DNA"/>
</dbReference>
<dbReference type="SMART" id="SM00912">
    <property type="entry name" value="Haemagg_act"/>
    <property type="match status" value="1"/>
</dbReference>
<evidence type="ECO:0000313" key="2">
    <source>
        <dbReference type="EMBL" id="TPG30848.1"/>
    </source>
</evidence>
<feature type="domain" description="Filamentous haemagglutinin FhaB/tRNA nuclease CdiA-like TPS" evidence="1">
    <location>
        <begin position="75"/>
        <end position="195"/>
    </location>
</feature>
<dbReference type="RefSeq" id="WP_140839215.1">
    <property type="nucleotide sequence ID" value="NZ_RCZI01000001.1"/>
</dbReference>
<comment type="caution">
    <text evidence="2">The sequence shown here is derived from an EMBL/GenBank/DDBJ whole genome shotgun (WGS) entry which is preliminary data.</text>
</comment>
<sequence>MNKHLHRIVFNAARGTRMVVQETARSCGKAGSGATGAVLSVAALAGALMSAPLHAQIVADPSAPGRQRPTVLAAPNGVPLVNIQTPSAAGVSRNTYSQFDVQRNGVVLNNSRTNAQTELGGWVQGNPWLAGGSARVILNEVNSANPSQLRGYVEVAGPRSEVIIANPAGIQVDGGGFINASRATLTTGTPQFGAQGSLDALCRARRQRAH</sequence>
<dbReference type="Proteomes" id="UP000319212">
    <property type="component" value="Unassembled WGS sequence"/>
</dbReference>
<dbReference type="Gene3D" id="2.160.20.10">
    <property type="entry name" value="Single-stranded right-handed beta-helix, Pectin lyase-like"/>
    <property type="match status" value="1"/>
</dbReference>
<evidence type="ECO:0000313" key="3">
    <source>
        <dbReference type="Proteomes" id="UP000319212"/>
    </source>
</evidence>
<dbReference type="NCBIfam" id="TIGR01901">
    <property type="entry name" value="adhes_NPXG"/>
    <property type="match status" value="1"/>
</dbReference>
<accession>A0A502DZ96</accession>
<dbReference type="InterPro" id="IPR024973">
    <property type="entry name" value="ESPR"/>
</dbReference>
<organism evidence="2 3">
    <name type="scientific">Variovorax guangxiensis</name>
    <dbReference type="NCBI Taxonomy" id="1775474"/>
    <lineage>
        <taxon>Bacteria</taxon>
        <taxon>Pseudomonadati</taxon>
        <taxon>Pseudomonadota</taxon>
        <taxon>Betaproteobacteria</taxon>
        <taxon>Burkholderiales</taxon>
        <taxon>Comamonadaceae</taxon>
        <taxon>Variovorax</taxon>
    </lineage>
</organism>
<proteinExistence type="predicted"/>
<evidence type="ECO:0000259" key="1">
    <source>
        <dbReference type="SMART" id="SM00912"/>
    </source>
</evidence>
<dbReference type="InterPro" id="IPR011050">
    <property type="entry name" value="Pectin_lyase_fold/virulence"/>
</dbReference>